<organism evidence="1 2">
    <name type="scientific">Gulo gulo</name>
    <name type="common">Wolverine</name>
    <name type="synonym">Gluton</name>
    <dbReference type="NCBI Taxonomy" id="48420"/>
    <lineage>
        <taxon>Eukaryota</taxon>
        <taxon>Metazoa</taxon>
        <taxon>Chordata</taxon>
        <taxon>Craniata</taxon>
        <taxon>Vertebrata</taxon>
        <taxon>Euteleostomi</taxon>
        <taxon>Mammalia</taxon>
        <taxon>Eutheria</taxon>
        <taxon>Laurasiatheria</taxon>
        <taxon>Carnivora</taxon>
        <taxon>Caniformia</taxon>
        <taxon>Musteloidea</taxon>
        <taxon>Mustelidae</taxon>
        <taxon>Guloninae</taxon>
        <taxon>Gulo</taxon>
    </lineage>
</organism>
<keyword evidence="2" id="KW-1185">Reference proteome</keyword>
<dbReference type="Proteomes" id="UP000269945">
    <property type="component" value="Unassembled WGS sequence"/>
</dbReference>
<dbReference type="EMBL" id="CYRY02042139">
    <property type="protein sequence ID" value="VCX31987.1"/>
    <property type="molecule type" value="Genomic_DNA"/>
</dbReference>
<evidence type="ECO:0000313" key="2">
    <source>
        <dbReference type="Proteomes" id="UP000269945"/>
    </source>
</evidence>
<reference evidence="1 2" key="1">
    <citation type="submission" date="2018-10" db="EMBL/GenBank/DDBJ databases">
        <authorList>
            <person name="Ekblom R."/>
            <person name="Jareborg N."/>
        </authorList>
    </citation>
    <scope>NUCLEOTIDE SEQUENCE [LARGE SCALE GENOMIC DNA]</scope>
    <source>
        <tissue evidence="1">Muscle</tissue>
    </source>
</reference>
<dbReference type="AlphaFoldDB" id="A0A9X9M463"/>
<accession>A0A9X9M463</accession>
<gene>
    <name evidence="1" type="ORF">BN2614_LOCUS3</name>
</gene>
<protein>
    <submittedName>
        <fullName evidence="1">Uncharacterized protein</fullName>
    </submittedName>
</protein>
<sequence>MNCSASTTLTWIHLQKLMGFLFTYSTLPTGQSTSVLRRHLVES</sequence>
<proteinExistence type="predicted"/>
<comment type="caution">
    <text evidence="1">The sequence shown here is derived from an EMBL/GenBank/DDBJ whole genome shotgun (WGS) entry which is preliminary data.</text>
</comment>
<evidence type="ECO:0000313" key="1">
    <source>
        <dbReference type="EMBL" id="VCX31987.1"/>
    </source>
</evidence>
<name>A0A9X9M463_GULGU</name>